<accession>A0A1G7QW69</accession>
<dbReference type="Proteomes" id="UP000199045">
    <property type="component" value="Unassembled WGS sequence"/>
</dbReference>
<proteinExistence type="predicted"/>
<dbReference type="InterPro" id="IPR046562">
    <property type="entry name" value="DUF6717"/>
</dbReference>
<dbReference type="AlphaFoldDB" id="A0A1G7QW69"/>
<gene>
    <name evidence="1" type="ORF">SAMN04488121_103217</name>
</gene>
<evidence type="ECO:0000313" key="1">
    <source>
        <dbReference type="EMBL" id="SDG02755.1"/>
    </source>
</evidence>
<sequence>MRHTFRFYKSPSNRWYIDLPGWEGDVSELEMVEGADTMLNRISGDTNECFIDMSDEPFEGSDTLKLVTDLRDSIGGGNYIMETYMGEPVNHPMWLCAVTEHVFADLPEAIYVSPVANND</sequence>
<reference evidence="1 2" key="1">
    <citation type="submission" date="2016-10" db="EMBL/GenBank/DDBJ databases">
        <authorList>
            <person name="de Groot N.N."/>
        </authorList>
    </citation>
    <scope>NUCLEOTIDE SEQUENCE [LARGE SCALE GENOMIC DNA]</scope>
    <source>
        <strain evidence="1 2">DSM 527</strain>
    </source>
</reference>
<name>A0A1G7QW69_CHIFI</name>
<evidence type="ECO:0000313" key="2">
    <source>
        <dbReference type="Proteomes" id="UP000199045"/>
    </source>
</evidence>
<dbReference type="RefSeq" id="WP_089832583.1">
    <property type="nucleotide sequence ID" value="NZ_FNBN01000003.1"/>
</dbReference>
<protein>
    <submittedName>
        <fullName evidence="1">Uncharacterized protein</fullName>
    </submittedName>
</protein>
<dbReference type="Pfam" id="PF20475">
    <property type="entry name" value="DUF6717"/>
    <property type="match status" value="1"/>
</dbReference>
<organism evidence="1 2">
    <name type="scientific">Chitinophaga filiformis</name>
    <name type="common">Myxococcus filiformis</name>
    <name type="synonym">Flexibacter filiformis</name>
    <dbReference type="NCBI Taxonomy" id="104663"/>
    <lineage>
        <taxon>Bacteria</taxon>
        <taxon>Pseudomonadati</taxon>
        <taxon>Bacteroidota</taxon>
        <taxon>Chitinophagia</taxon>
        <taxon>Chitinophagales</taxon>
        <taxon>Chitinophagaceae</taxon>
        <taxon>Chitinophaga</taxon>
    </lineage>
</organism>
<dbReference type="EMBL" id="FNBN01000003">
    <property type="protein sequence ID" value="SDG02755.1"/>
    <property type="molecule type" value="Genomic_DNA"/>
</dbReference>
<dbReference type="OrthoDB" id="1095162at2"/>